<dbReference type="AlphaFoldDB" id="A0A0Q9WPV7"/>
<dbReference type="GO" id="GO:0050770">
    <property type="term" value="P:regulation of axonogenesis"/>
    <property type="evidence" value="ECO:0007669"/>
    <property type="project" value="EnsemblMetazoa"/>
</dbReference>
<dbReference type="EMBL" id="CH963851">
    <property type="protein sequence ID" value="KRF98186.1"/>
    <property type="molecule type" value="Genomic_DNA"/>
</dbReference>
<dbReference type="GO" id="GO:0005865">
    <property type="term" value="C:striated muscle thin filament"/>
    <property type="evidence" value="ECO:0007669"/>
    <property type="project" value="EnsemblMetazoa"/>
</dbReference>
<dbReference type="GO" id="GO:0030838">
    <property type="term" value="P:positive regulation of actin filament polymerization"/>
    <property type="evidence" value="ECO:0007669"/>
    <property type="project" value="EnsemblMetazoa"/>
</dbReference>
<protein>
    <submittedName>
        <fullName evidence="1">Uncharacterized protein</fullName>
    </submittedName>
</protein>
<evidence type="ECO:0000313" key="2">
    <source>
        <dbReference type="Proteomes" id="UP000007798"/>
    </source>
</evidence>
<dbReference type="GO" id="GO:0060298">
    <property type="term" value="P:positive regulation of sarcomere organization"/>
    <property type="evidence" value="ECO:0007669"/>
    <property type="project" value="EnsemblMetazoa"/>
</dbReference>
<dbReference type="Proteomes" id="UP000007798">
    <property type="component" value="Unassembled WGS sequence"/>
</dbReference>
<dbReference type="GO" id="GO:0098794">
    <property type="term" value="C:postsynapse"/>
    <property type="evidence" value="ECO:0007669"/>
    <property type="project" value="EnsemblMetazoa"/>
</dbReference>
<dbReference type="GO" id="GO:0051491">
    <property type="term" value="P:positive regulation of filopodium assembly"/>
    <property type="evidence" value="ECO:0007669"/>
    <property type="project" value="EnsemblMetazoa"/>
</dbReference>
<dbReference type="GO" id="GO:0016528">
    <property type="term" value="C:sarcoplasm"/>
    <property type="evidence" value="ECO:0007669"/>
    <property type="project" value="EnsemblMetazoa"/>
</dbReference>
<dbReference type="GO" id="GO:0030018">
    <property type="term" value="C:Z disc"/>
    <property type="evidence" value="ECO:0007669"/>
    <property type="project" value="EnsemblMetazoa"/>
</dbReference>
<dbReference type="GO" id="GO:0051017">
    <property type="term" value="P:actin filament bundle assembly"/>
    <property type="evidence" value="ECO:0007669"/>
    <property type="project" value="EnsemblMetazoa"/>
</dbReference>
<organism evidence="1 2">
    <name type="scientific">Drosophila willistoni</name>
    <name type="common">Fruit fly</name>
    <dbReference type="NCBI Taxonomy" id="7260"/>
    <lineage>
        <taxon>Eukaryota</taxon>
        <taxon>Metazoa</taxon>
        <taxon>Ecdysozoa</taxon>
        <taxon>Arthropoda</taxon>
        <taxon>Hexapoda</taxon>
        <taxon>Insecta</taxon>
        <taxon>Pterygota</taxon>
        <taxon>Neoptera</taxon>
        <taxon>Endopterygota</taxon>
        <taxon>Diptera</taxon>
        <taxon>Brachycera</taxon>
        <taxon>Muscomorpha</taxon>
        <taxon>Ephydroidea</taxon>
        <taxon>Drosophilidae</taxon>
        <taxon>Drosophila</taxon>
        <taxon>Sophophora</taxon>
    </lineage>
</organism>
<dbReference type="GO" id="GO:0048675">
    <property type="term" value="P:axon extension"/>
    <property type="evidence" value="ECO:0007669"/>
    <property type="project" value="EnsemblMetazoa"/>
</dbReference>
<accession>A0A0Q9WPV7</accession>
<sequence length="52" mass="5535">MSVFMEKINTTLQSCPIVCINEPDTHSANTEILDTTPESTLEKPRTVGGGGA</sequence>
<dbReference type="InParanoid" id="A0A0Q9WPV7"/>
<dbReference type="GO" id="GO:0035152">
    <property type="term" value="P:regulation of tube architecture, open tracheal system"/>
    <property type="evidence" value="ECO:0007669"/>
    <property type="project" value="EnsemblMetazoa"/>
</dbReference>
<dbReference type="GO" id="GO:0071689">
    <property type="term" value="P:muscle thin filament assembly"/>
    <property type="evidence" value="ECO:0007669"/>
    <property type="project" value="EnsemblMetazoa"/>
</dbReference>
<dbReference type="GO" id="GO:0044295">
    <property type="term" value="C:axonal growth cone"/>
    <property type="evidence" value="ECO:0007669"/>
    <property type="project" value="EnsemblMetazoa"/>
</dbReference>
<keyword evidence="2" id="KW-1185">Reference proteome</keyword>
<dbReference type="GO" id="GO:0016319">
    <property type="term" value="P:mushroom body development"/>
    <property type="evidence" value="ECO:0007669"/>
    <property type="project" value="EnsemblMetazoa"/>
</dbReference>
<name>A0A0Q9WPV7_DROWI</name>
<dbReference type="GO" id="GO:0007411">
    <property type="term" value="P:axon guidance"/>
    <property type="evidence" value="ECO:0007669"/>
    <property type="project" value="EnsemblMetazoa"/>
</dbReference>
<gene>
    <name evidence="1" type="primary">Dwil\GK28203</name>
    <name evidence="1" type="ORF">Dwil_GK28203</name>
</gene>
<reference evidence="1 2" key="1">
    <citation type="journal article" date="2007" name="Nature">
        <title>Evolution of genes and genomes on the Drosophila phylogeny.</title>
        <authorList>
            <consortium name="Drosophila 12 Genomes Consortium"/>
            <person name="Clark A.G."/>
            <person name="Eisen M.B."/>
            <person name="Smith D.R."/>
            <person name="Bergman C.M."/>
            <person name="Oliver B."/>
            <person name="Markow T.A."/>
            <person name="Kaufman T.C."/>
            <person name="Kellis M."/>
            <person name="Gelbart W."/>
            <person name="Iyer V.N."/>
            <person name="Pollard D.A."/>
            <person name="Sackton T.B."/>
            <person name="Larracuente A.M."/>
            <person name="Singh N.D."/>
            <person name="Abad J.P."/>
            <person name="Abt D.N."/>
            <person name="Adryan B."/>
            <person name="Aguade M."/>
            <person name="Akashi H."/>
            <person name="Anderson W.W."/>
            <person name="Aquadro C.F."/>
            <person name="Ardell D.H."/>
            <person name="Arguello R."/>
            <person name="Artieri C.G."/>
            <person name="Barbash D.A."/>
            <person name="Barker D."/>
            <person name="Barsanti P."/>
            <person name="Batterham P."/>
            <person name="Batzoglou S."/>
            <person name="Begun D."/>
            <person name="Bhutkar A."/>
            <person name="Blanco E."/>
            <person name="Bosak S.A."/>
            <person name="Bradley R.K."/>
            <person name="Brand A.D."/>
            <person name="Brent M.R."/>
            <person name="Brooks A.N."/>
            <person name="Brown R.H."/>
            <person name="Butlin R.K."/>
            <person name="Caggese C."/>
            <person name="Calvi B.R."/>
            <person name="Bernardo de Carvalho A."/>
            <person name="Caspi A."/>
            <person name="Castrezana S."/>
            <person name="Celniker S.E."/>
            <person name="Chang J.L."/>
            <person name="Chapple C."/>
            <person name="Chatterji S."/>
            <person name="Chinwalla A."/>
            <person name="Civetta A."/>
            <person name="Clifton S.W."/>
            <person name="Comeron J.M."/>
            <person name="Costello J.C."/>
            <person name="Coyne J.A."/>
            <person name="Daub J."/>
            <person name="David R.G."/>
            <person name="Delcher A.L."/>
            <person name="Delehaunty K."/>
            <person name="Do C.B."/>
            <person name="Ebling H."/>
            <person name="Edwards K."/>
            <person name="Eickbush T."/>
            <person name="Evans J.D."/>
            <person name="Filipski A."/>
            <person name="Findeiss S."/>
            <person name="Freyhult E."/>
            <person name="Fulton L."/>
            <person name="Fulton R."/>
            <person name="Garcia A.C."/>
            <person name="Gardiner A."/>
            <person name="Garfield D.A."/>
            <person name="Garvin B.E."/>
            <person name="Gibson G."/>
            <person name="Gilbert D."/>
            <person name="Gnerre S."/>
            <person name="Godfrey J."/>
            <person name="Good R."/>
            <person name="Gotea V."/>
            <person name="Gravely B."/>
            <person name="Greenberg A.J."/>
            <person name="Griffiths-Jones S."/>
            <person name="Gross S."/>
            <person name="Guigo R."/>
            <person name="Gustafson E.A."/>
            <person name="Haerty W."/>
            <person name="Hahn M.W."/>
            <person name="Halligan D.L."/>
            <person name="Halpern A.L."/>
            <person name="Halter G.M."/>
            <person name="Han M.V."/>
            <person name="Heger A."/>
            <person name="Hillier L."/>
            <person name="Hinrichs A.S."/>
            <person name="Holmes I."/>
            <person name="Hoskins R.A."/>
            <person name="Hubisz M.J."/>
            <person name="Hultmark D."/>
            <person name="Huntley M.A."/>
            <person name="Jaffe D.B."/>
            <person name="Jagadeeshan S."/>
            <person name="Jeck W.R."/>
            <person name="Johnson J."/>
            <person name="Jones C.D."/>
            <person name="Jordan W.C."/>
            <person name="Karpen G.H."/>
            <person name="Kataoka E."/>
            <person name="Keightley P.D."/>
            <person name="Kheradpour P."/>
            <person name="Kirkness E.F."/>
            <person name="Koerich L.B."/>
            <person name="Kristiansen K."/>
            <person name="Kudrna D."/>
            <person name="Kulathinal R.J."/>
            <person name="Kumar S."/>
            <person name="Kwok R."/>
            <person name="Lander E."/>
            <person name="Langley C.H."/>
            <person name="Lapoint R."/>
            <person name="Lazzaro B.P."/>
            <person name="Lee S.J."/>
            <person name="Levesque L."/>
            <person name="Li R."/>
            <person name="Lin C.F."/>
            <person name="Lin M.F."/>
            <person name="Lindblad-Toh K."/>
            <person name="Llopart A."/>
            <person name="Long M."/>
            <person name="Low L."/>
            <person name="Lozovsky E."/>
            <person name="Lu J."/>
            <person name="Luo M."/>
            <person name="Machado C.A."/>
            <person name="Makalowski W."/>
            <person name="Marzo M."/>
            <person name="Matsuda M."/>
            <person name="Matzkin L."/>
            <person name="McAllister B."/>
            <person name="McBride C.S."/>
            <person name="McKernan B."/>
            <person name="McKernan K."/>
            <person name="Mendez-Lago M."/>
            <person name="Minx P."/>
            <person name="Mollenhauer M.U."/>
            <person name="Montooth K."/>
            <person name="Mount S.M."/>
            <person name="Mu X."/>
            <person name="Myers E."/>
            <person name="Negre B."/>
            <person name="Newfeld S."/>
            <person name="Nielsen R."/>
            <person name="Noor M.A."/>
            <person name="O'Grady P."/>
            <person name="Pachter L."/>
            <person name="Papaceit M."/>
            <person name="Parisi M.J."/>
            <person name="Parisi M."/>
            <person name="Parts L."/>
            <person name="Pedersen J.S."/>
            <person name="Pesole G."/>
            <person name="Phillippy A.M."/>
            <person name="Ponting C.P."/>
            <person name="Pop M."/>
            <person name="Porcelli D."/>
            <person name="Powell J.R."/>
            <person name="Prohaska S."/>
            <person name="Pruitt K."/>
            <person name="Puig M."/>
            <person name="Quesneville H."/>
            <person name="Ram K.R."/>
            <person name="Rand D."/>
            <person name="Rasmussen M.D."/>
            <person name="Reed L.K."/>
            <person name="Reenan R."/>
            <person name="Reily A."/>
            <person name="Remington K.A."/>
            <person name="Rieger T.T."/>
            <person name="Ritchie M.G."/>
            <person name="Robin C."/>
            <person name="Rogers Y.H."/>
            <person name="Rohde C."/>
            <person name="Rozas J."/>
            <person name="Rubenfield M.J."/>
            <person name="Ruiz A."/>
            <person name="Russo S."/>
            <person name="Salzberg S.L."/>
            <person name="Sanchez-Gracia A."/>
            <person name="Saranga D.J."/>
            <person name="Sato H."/>
            <person name="Schaeffer S.W."/>
            <person name="Schatz M.C."/>
            <person name="Schlenke T."/>
            <person name="Schwartz R."/>
            <person name="Segarra C."/>
            <person name="Singh R.S."/>
            <person name="Sirot L."/>
            <person name="Sirota M."/>
            <person name="Sisneros N.B."/>
            <person name="Smith C.D."/>
            <person name="Smith T.F."/>
            <person name="Spieth J."/>
            <person name="Stage D.E."/>
            <person name="Stark A."/>
            <person name="Stephan W."/>
            <person name="Strausberg R.L."/>
            <person name="Strempel S."/>
            <person name="Sturgill D."/>
            <person name="Sutton G."/>
            <person name="Sutton G.G."/>
            <person name="Tao W."/>
            <person name="Teichmann S."/>
            <person name="Tobari Y.N."/>
            <person name="Tomimura Y."/>
            <person name="Tsolas J.M."/>
            <person name="Valente V.L."/>
            <person name="Venter E."/>
            <person name="Venter J.C."/>
            <person name="Vicario S."/>
            <person name="Vieira F.G."/>
            <person name="Vilella A.J."/>
            <person name="Villasante A."/>
            <person name="Walenz B."/>
            <person name="Wang J."/>
            <person name="Wasserman M."/>
            <person name="Watts T."/>
            <person name="Wilson D."/>
            <person name="Wilson R.K."/>
            <person name="Wing R.A."/>
            <person name="Wolfner M.F."/>
            <person name="Wong A."/>
            <person name="Wong G.K."/>
            <person name="Wu C.I."/>
            <person name="Wu G."/>
            <person name="Yamamoto D."/>
            <person name="Yang H.P."/>
            <person name="Yang S.P."/>
            <person name="Yorke J.A."/>
            <person name="Yoshida K."/>
            <person name="Zdobnov E."/>
            <person name="Zhang P."/>
            <person name="Zhang Y."/>
            <person name="Zimin A.V."/>
            <person name="Baldwin J."/>
            <person name="Abdouelleil A."/>
            <person name="Abdulkadir J."/>
            <person name="Abebe A."/>
            <person name="Abera B."/>
            <person name="Abreu J."/>
            <person name="Acer S.C."/>
            <person name="Aftuck L."/>
            <person name="Alexander A."/>
            <person name="An P."/>
            <person name="Anderson E."/>
            <person name="Anderson S."/>
            <person name="Arachi H."/>
            <person name="Azer M."/>
            <person name="Bachantsang P."/>
            <person name="Barry A."/>
            <person name="Bayul T."/>
            <person name="Berlin A."/>
            <person name="Bessette D."/>
            <person name="Bloom T."/>
            <person name="Blye J."/>
            <person name="Boguslavskiy L."/>
            <person name="Bonnet C."/>
            <person name="Boukhgalter B."/>
            <person name="Bourzgui I."/>
            <person name="Brown A."/>
            <person name="Cahill P."/>
            <person name="Channer S."/>
            <person name="Cheshatsang Y."/>
            <person name="Chuda L."/>
            <person name="Citroen M."/>
            <person name="Collymore A."/>
            <person name="Cooke P."/>
            <person name="Costello M."/>
            <person name="D'Aco K."/>
            <person name="Daza R."/>
            <person name="De Haan G."/>
            <person name="DeGray S."/>
            <person name="DeMaso C."/>
            <person name="Dhargay N."/>
            <person name="Dooley K."/>
            <person name="Dooley E."/>
            <person name="Doricent M."/>
            <person name="Dorje P."/>
            <person name="Dorjee K."/>
            <person name="Dupes A."/>
            <person name="Elong R."/>
            <person name="Falk J."/>
            <person name="Farina A."/>
            <person name="Faro S."/>
            <person name="Ferguson D."/>
            <person name="Fisher S."/>
            <person name="Foley C.D."/>
            <person name="Franke A."/>
            <person name="Friedrich D."/>
            <person name="Gadbois L."/>
            <person name="Gearin G."/>
            <person name="Gearin C.R."/>
            <person name="Giannoukos G."/>
            <person name="Goode T."/>
            <person name="Graham J."/>
            <person name="Grandbois E."/>
            <person name="Grewal S."/>
            <person name="Gyaltsen K."/>
            <person name="Hafez N."/>
            <person name="Hagos B."/>
            <person name="Hall J."/>
            <person name="Henson C."/>
            <person name="Hollinger A."/>
            <person name="Honan T."/>
            <person name="Huard M.D."/>
            <person name="Hughes L."/>
            <person name="Hurhula B."/>
            <person name="Husby M.E."/>
            <person name="Kamat A."/>
            <person name="Kanga B."/>
            <person name="Kashin S."/>
            <person name="Khazanovich D."/>
            <person name="Kisner P."/>
            <person name="Lance K."/>
            <person name="Lara M."/>
            <person name="Lee W."/>
            <person name="Lennon N."/>
            <person name="Letendre F."/>
            <person name="LeVine R."/>
            <person name="Lipovsky A."/>
            <person name="Liu X."/>
            <person name="Liu J."/>
            <person name="Liu S."/>
            <person name="Lokyitsang T."/>
            <person name="Lokyitsang Y."/>
            <person name="Lubonja R."/>
            <person name="Lui A."/>
            <person name="MacDonald P."/>
            <person name="Magnisalis V."/>
            <person name="Maru K."/>
            <person name="Matthews C."/>
            <person name="McCusker W."/>
            <person name="McDonough S."/>
            <person name="Mehta T."/>
            <person name="Meldrim J."/>
            <person name="Meneus L."/>
            <person name="Mihai O."/>
            <person name="Mihalev A."/>
            <person name="Mihova T."/>
            <person name="Mittelman R."/>
            <person name="Mlenga V."/>
            <person name="Montmayeur A."/>
            <person name="Mulrain L."/>
            <person name="Navidi A."/>
            <person name="Naylor J."/>
            <person name="Negash T."/>
            <person name="Nguyen T."/>
            <person name="Nguyen N."/>
            <person name="Nicol R."/>
            <person name="Norbu C."/>
            <person name="Norbu N."/>
            <person name="Novod N."/>
            <person name="O'Neill B."/>
            <person name="Osman S."/>
            <person name="Markiewicz E."/>
            <person name="Oyono O.L."/>
            <person name="Patti C."/>
            <person name="Phunkhang P."/>
            <person name="Pierre F."/>
            <person name="Priest M."/>
            <person name="Raghuraman S."/>
            <person name="Rege F."/>
            <person name="Reyes R."/>
            <person name="Rise C."/>
            <person name="Rogov P."/>
            <person name="Ross K."/>
            <person name="Ryan E."/>
            <person name="Settipalli S."/>
            <person name="Shea T."/>
            <person name="Sherpa N."/>
            <person name="Shi L."/>
            <person name="Shih D."/>
            <person name="Sparrow T."/>
            <person name="Spaulding J."/>
            <person name="Stalker J."/>
            <person name="Stange-Thomann N."/>
            <person name="Stavropoulos S."/>
            <person name="Stone C."/>
            <person name="Strader C."/>
            <person name="Tesfaye S."/>
            <person name="Thomson T."/>
            <person name="Thoulutsang Y."/>
            <person name="Thoulutsang D."/>
            <person name="Topham K."/>
            <person name="Topping I."/>
            <person name="Tsamla T."/>
            <person name="Vassiliev H."/>
            <person name="Vo A."/>
            <person name="Wangchuk T."/>
            <person name="Wangdi T."/>
            <person name="Weiand M."/>
            <person name="Wilkinson J."/>
            <person name="Wilson A."/>
            <person name="Yadav S."/>
            <person name="Young G."/>
            <person name="Yu Q."/>
            <person name="Zembek L."/>
            <person name="Zhong D."/>
            <person name="Zimmer A."/>
            <person name="Zwirko Z."/>
            <person name="Jaffe D.B."/>
            <person name="Alvarez P."/>
            <person name="Brockman W."/>
            <person name="Butler J."/>
            <person name="Chin C."/>
            <person name="Gnerre S."/>
            <person name="Grabherr M."/>
            <person name="Kleber M."/>
            <person name="Mauceli E."/>
            <person name="MacCallum I."/>
        </authorList>
    </citation>
    <scope>NUCLEOTIDE SEQUENCE [LARGE SCALE GENOMIC DNA]</scope>
    <source>
        <strain evidence="2">Tucson 14030-0811.24</strain>
    </source>
</reference>
<dbReference type="STRING" id="7260.A0A0Q9WPV7"/>
<evidence type="ECO:0000313" key="1">
    <source>
        <dbReference type="EMBL" id="KRF98186.1"/>
    </source>
</evidence>
<feature type="non-terminal residue" evidence="1">
    <location>
        <position position="52"/>
    </location>
</feature>
<dbReference type="GO" id="GO:0048786">
    <property type="term" value="C:presynaptic active zone"/>
    <property type="evidence" value="ECO:0007669"/>
    <property type="project" value="EnsemblMetazoa"/>
</dbReference>
<proteinExistence type="predicted"/>